<dbReference type="STRING" id="935223.SAMN04488131_12133"/>
<dbReference type="Pfam" id="PF13337">
    <property type="entry name" value="BrxL_ATPase"/>
    <property type="match status" value="1"/>
</dbReference>
<sequence length="672" mass="76806">MKALDIKLNEHFGGKVVRKDLTKLVKGNAIVPIYVLEYLLGQYCATDDEETINEGVETVKKIIAQHFVHRDEAQIIKSNVREKGSHRIIDKISVKLNDKEDQYEAYFANLGLSRIPIADAVIREHQKLLSSGVWCILTLAYVSTDEKGTTPWVIESIKPIQVSLTSLEEYKEGRQAFNKEEWIDVLLQTMGLNPEEFTFRSKLLQLTRLVPFVENNYNLIELGPKGTGKSHIFSELSPHGMLISGGEVSKAKLFVNNSSGEIGLVGYWDVVAYDEFAGKTKNTDRGLVDIMKNYMANKSFSRGTQVYGASASMAFVGNTDHPVSYMLKHSNLFDALPKAYYDTAFLDRIHAYLPGWEVQKLRNDMFTSDYGFIVDYLAEILKELRKEDRTNEYAKYFELSDTITTRDKTSIIKTFAGLAKIIYPHSEMTEDDVRELLDFAIECRKRVKQQLQKMDETFEEVDFSYTNKSTGKVTSIETLEVLEHSSPPSFDLSMEQNSDTETPEIATKKEPLKIELIGGQKIIRDNQTGISYDKLFGAYLIGATDIKVIDPYVRLPYQLRNFMELARLISEKKDPEAEVRLHLVTSNNEDYIEGAKDAFEQMTYSLESIGILFSYEFDDFIHDRSIELDNGWKVILGRGLDIWQKTGGWYDINEYIQEKRICKACEITFVKS</sequence>
<keyword evidence="3" id="KW-0645">Protease</keyword>
<dbReference type="RefSeq" id="WP_091208731.1">
    <property type="nucleotide sequence ID" value="NZ_FONQ01000021.1"/>
</dbReference>
<dbReference type="NCBIfam" id="TIGR02688">
    <property type="entry name" value="BREX system Lon protease-like protein BrxL"/>
    <property type="match status" value="1"/>
</dbReference>
<dbReference type="Pfam" id="PF20442">
    <property type="entry name" value="BrxL_N"/>
    <property type="match status" value="1"/>
</dbReference>
<dbReference type="GO" id="GO:0008233">
    <property type="term" value="F:peptidase activity"/>
    <property type="evidence" value="ECO:0007669"/>
    <property type="project" value="UniProtKB-KW"/>
</dbReference>
<protein>
    <submittedName>
        <fullName evidence="3">ATP-dependent Lon protease</fullName>
    </submittedName>
</protein>
<dbReference type="AlphaFoldDB" id="A0A1I2IJZ5"/>
<dbReference type="InterPro" id="IPR032341">
    <property type="entry name" value="MITD1_C"/>
</dbReference>
<organism evidence="3 4">
    <name type="scientific">Flavobacterium xueshanense</name>
    <dbReference type="NCBI Taxonomy" id="935223"/>
    <lineage>
        <taxon>Bacteria</taxon>
        <taxon>Pseudomonadati</taxon>
        <taxon>Bacteroidota</taxon>
        <taxon>Flavobacteriia</taxon>
        <taxon>Flavobacteriales</taxon>
        <taxon>Flavobacteriaceae</taxon>
        <taxon>Flavobacterium</taxon>
    </lineage>
</organism>
<keyword evidence="3" id="KW-0378">Hydrolase</keyword>
<dbReference type="InterPro" id="IPR014061">
    <property type="entry name" value="BrxL-like"/>
</dbReference>
<name>A0A1I2IJZ5_9FLAO</name>
<dbReference type="InterPro" id="IPR046838">
    <property type="entry name" value="BrxL_N"/>
</dbReference>
<dbReference type="EMBL" id="FONQ01000021">
    <property type="protein sequence ID" value="SFF42574.1"/>
    <property type="molecule type" value="Genomic_DNA"/>
</dbReference>
<evidence type="ECO:0000313" key="4">
    <source>
        <dbReference type="Proteomes" id="UP000198596"/>
    </source>
</evidence>
<dbReference type="InterPro" id="IPR038113">
    <property type="entry name" value="MITD1_C_sf"/>
</dbReference>
<dbReference type="OrthoDB" id="5297084at2"/>
<dbReference type="Pfam" id="PF16565">
    <property type="entry name" value="MIT_C"/>
    <property type="match status" value="1"/>
</dbReference>
<dbReference type="GO" id="GO:0006508">
    <property type="term" value="P:proteolysis"/>
    <property type="evidence" value="ECO:0007669"/>
    <property type="project" value="UniProtKB-KW"/>
</dbReference>
<dbReference type="Proteomes" id="UP000198596">
    <property type="component" value="Unassembled WGS sequence"/>
</dbReference>
<feature type="domain" description="MITD1 C-terminal phospholipase D-like" evidence="1">
    <location>
        <begin position="529"/>
        <end position="671"/>
    </location>
</feature>
<feature type="domain" description="BREX system Lon protease-like BrxL N-terminal" evidence="2">
    <location>
        <begin position="10"/>
        <end position="141"/>
    </location>
</feature>
<gene>
    <name evidence="3" type="ORF">SAMN04488131_12133</name>
</gene>
<evidence type="ECO:0000313" key="3">
    <source>
        <dbReference type="EMBL" id="SFF42574.1"/>
    </source>
</evidence>
<reference evidence="4" key="1">
    <citation type="submission" date="2016-10" db="EMBL/GenBank/DDBJ databases">
        <authorList>
            <person name="Varghese N."/>
            <person name="Submissions S."/>
        </authorList>
    </citation>
    <scope>NUCLEOTIDE SEQUENCE [LARGE SCALE GENOMIC DNA]</scope>
    <source>
        <strain evidence="4">CGMCC 1.9227</strain>
    </source>
</reference>
<keyword evidence="4" id="KW-1185">Reference proteome</keyword>
<evidence type="ECO:0000259" key="2">
    <source>
        <dbReference type="Pfam" id="PF20442"/>
    </source>
</evidence>
<proteinExistence type="predicted"/>
<dbReference type="Gene3D" id="3.30.870.30">
    <property type="entry name" value="MITD, C-terminal phospholipase D-like domain"/>
    <property type="match status" value="1"/>
</dbReference>
<evidence type="ECO:0000259" key="1">
    <source>
        <dbReference type="Pfam" id="PF16565"/>
    </source>
</evidence>
<accession>A0A1I2IJZ5</accession>